<accession>L8JCF3</accession>
<organism evidence="3 4">
    <name type="scientific">Photobacterium marinum</name>
    <dbReference type="NCBI Taxonomy" id="1056511"/>
    <lineage>
        <taxon>Bacteria</taxon>
        <taxon>Pseudomonadati</taxon>
        <taxon>Pseudomonadota</taxon>
        <taxon>Gammaproteobacteria</taxon>
        <taxon>Vibrionales</taxon>
        <taxon>Vibrionaceae</taxon>
        <taxon>Photobacterium</taxon>
    </lineage>
</organism>
<dbReference type="Proteomes" id="UP000011134">
    <property type="component" value="Unassembled WGS sequence"/>
</dbReference>
<evidence type="ECO:0000313" key="4">
    <source>
        <dbReference type="Proteomes" id="UP000011134"/>
    </source>
</evidence>
<name>L8JCF3_9GAMM</name>
<dbReference type="OrthoDB" id="5294247at2"/>
<reference evidence="3 4" key="1">
    <citation type="submission" date="2012-12" db="EMBL/GenBank/DDBJ databases">
        <title>Genome Assembly of Photobacterium sp. AK15.</title>
        <authorList>
            <person name="Khatri I."/>
            <person name="Vaidya B."/>
            <person name="Srinivas T.N.R."/>
            <person name="Subramanian S."/>
            <person name="Pinnaka A."/>
        </authorList>
    </citation>
    <scope>NUCLEOTIDE SEQUENCE [LARGE SCALE GENOMIC DNA]</scope>
    <source>
        <strain evidence="3 4">AK15</strain>
    </source>
</reference>
<dbReference type="Pfam" id="PF26514">
    <property type="entry name" value="DUF8173"/>
    <property type="match status" value="1"/>
</dbReference>
<sequence>MNQLKTSFMIFTTMVVLLWTSLLRAQTFDENVLIVSPVSHDLYTAGHHIEVQSEIAGDLIVAGQMISINSIVDGDIIAAGETINLQAAVSDDVRVAGRQIIISNHIADHIVAAGETVTLEQDSRIGSWAWLAGDTVRISGYIDQELKVAARRVIISGEIKGDVELFAEQIDILDSARIHGNLIWHSKHQPTIESGGQINGQLIEKPWEHPEHNGGSPFAGLAFITLSLMFSGIVIYLLFPALPLQASRSVQQRPLLSLSAGLGVLLITPVVIAVLFVTAIGSLLAFALLASYLVMILLGVTCALFSLGHMGLQLTGKHEKAGKGLRILAFVLALIAIGLLQLIPFIGSLIYLAVILFGLGGLTLAIYRNRQAV</sequence>
<evidence type="ECO:0000256" key="1">
    <source>
        <dbReference type="SAM" id="Phobius"/>
    </source>
</evidence>
<feature type="transmembrane region" description="Helical" evidence="1">
    <location>
        <begin position="260"/>
        <end position="286"/>
    </location>
</feature>
<feature type="transmembrane region" description="Helical" evidence="1">
    <location>
        <begin position="292"/>
        <end position="312"/>
    </location>
</feature>
<feature type="transmembrane region" description="Helical" evidence="1">
    <location>
        <begin position="349"/>
        <end position="367"/>
    </location>
</feature>
<evidence type="ECO:0000313" key="3">
    <source>
        <dbReference type="EMBL" id="ELR66511.1"/>
    </source>
</evidence>
<comment type="caution">
    <text evidence="3">The sequence shown here is derived from an EMBL/GenBank/DDBJ whole genome shotgun (WGS) entry which is preliminary data.</text>
</comment>
<proteinExistence type="predicted"/>
<dbReference type="RefSeq" id="WP_007463200.1">
    <property type="nucleotide sequence ID" value="NZ_AMZO01000006.1"/>
</dbReference>
<keyword evidence="1" id="KW-0472">Membrane</keyword>
<feature type="domain" description="DUF8173" evidence="2">
    <location>
        <begin position="223"/>
        <end position="369"/>
    </location>
</feature>
<dbReference type="PATRIC" id="fig|1056511.3.peg.1039"/>
<feature type="transmembrane region" description="Helical" evidence="1">
    <location>
        <begin position="218"/>
        <end position="239"/>
    </location>
</feature>
<evidence type="ECO:0000259" key="2">
    <source>
        <dbReference type="Pfam" id="PF26514"/>
    </source>
</evidence>
<keyword evidence="1" id="KW-0812">Transmembrane</keyword>
<dbReference type="AlphaFoldDB" id="L8JCF3"/>
<dbReference type="EMBL" id="AMZO01000006">
    <property type="protein sequence ID" value="ELR66511.1"/>
    <property type="molecule type" value="Genomic_DNA"/>
</dbReference>
<dbReference type="InterPro" id="IPR058486">
    <property type="entry name" value="DUF8173"/>
</dbReference>
<keyword evidence="4" id="KW-1185">Reference proteome</keyword>
<gene>
    <name evidence="3" type="ORF">C942_04209</name>
</gene>
<protein>
    <recommendedName>
        <fullName evidence="2">DUF8173 domain-containing protein</fullName>
    </recommendedName>
</protein>
<keyword evidence="1" id="KW-1133">Transmembrane helix</keyword>
<feature type="transmembrane region" description="Helical" evidence="1">
    <location>
        <begin position="324"/>
        <end position="343"/>
    </location>
</feature>